<dbReference type="Proteomes" id="UP000887565">
    <property type="component" value="Unplaced"/>
</dbReference>
<proteinExistence type="predicted"/>
<dbReference type="AlphaFoldDB" id="A0A915IV50"/>
<keyword evidence="1" id="KW-0812">Transmembrane</keyword>
<feature type="transmembrane region" description="Helical" evidence="1">
    <location>
        <begin position="32"/>
        <end position="56"/>
    </location>
</feature>
<dbReference type="WBParaSite" id="nRc.2.0.1.t18074-RA">
    <property type="protein sequence ID" value="nRc.2.0.1.t18074-RA"/>
    <property type="gene ID" value="nRc.2.0.1.g18074"/>
</dbReference>
<evidence type="ECO:0000313" key="2">
    <source>
        <dbReference type="Proteomes" id="UP000887565"/>
    </source>
</evidence>
<keyword evidence="1" id="KW-1133">Transmembrane helix</keyword>
<sequence>MWVLDVSKLTLRFPAALQFFNNPSTSFLQWDILAYTALDAYYPLLLFLAFGHYGFIPELYNTPTLFPHDSLDAAKVDHLAETIIAAFHNVALSDVLPTQLCQSNLSYHFANRPHRDYARRGALCLQIFHVQLHMD</sequence>
<protein>
    <submittedName>
        <fullName evidence="3">Uncharacterized protein</fullName>
    </submittedName>
</protein>
<name>A0A915IV50_ROMCU</name>
<evidence type="ECO:0000256" key="1">
    <source>
        <dbReference type="SAM" id="Phobius"/>
    </source>
</evidence>
<keyword evidence="1" id="KW-0472">Membrane</keyword>
<keyword evidence="2" id="KW-1185">Reference proteome</keyword>
<organism evidence="2 3">
    <name type="scientific">Romanomermis culicivorax</name>
    <name type="common">Nematode worm</name>
    <dbReference type="NCBI Taxonomy" id="13658"/>
    <lineage>
        <taxon>Eukaryota</taxon>
        <taxon>Metazoa</taxon>
        <taxon>Ecdysozoa</taxon>
        <taxon>Nematoda</taxon>
        <taxon>Enoplea</taxon>
        <taxon>Dorylaimia</taxon>
        <taxon>Mermithida</taxon>
        <taxon>Mermithoidea</taxon>
        <taxon>Mermithidae</taxon>
        <taxon>Romanomermis</taxon>
    </lineage>
</organism>
<accession>A0A915IV50</accession>
<evidence type="ECO:0000313" key="3">
    <source>
        <dbReference type="WBParaSite" id="nRc.2.0.1.t18074-RA"/>
    </source>
</evidence>
<reference evidence="3" key="1">
    <citation type="submission" date="2022-11" db="UniProtKB">
        <authorList>
            <consortium name="WormBaseParasite"/>
        </authorList>
    </citation>
    <scope>IDENTIFICATION</scope>
</reference>